<protein>
    <submittedName>
        <fullName evidence="2">Type I-U CRISPR-associated protein Cas5/Cas6</fullName>
    </submittedName>
</protein>
<accession>A0A564WFR1</accession>
<keyword evidence="3" id="KW-1185">Reference proteome</keyword>
<feature type="region of interest" description="Disordered" evidence="1">
    <location>
        <begin position="268"/>
        <end position="290"/>
    </location>
</feature>
<reference evidence="2" key="1">
    <citation type="submission" date="2018-11" db="EMBL/GenBank/DDBJ databases">
        <authorList>
            <person name="Onetto C."/>
        </authorList>
    </citation>
    <scope>NUCLEOTIDE SEQUENCE [LARGE SCALE GENOMIC DNA]</scope>
</reference>
<organism evidence="2 3">
    <name type="scientific">Candidatus Defluviicoccus seviourii</name>
    <dbReference type="NCBI Taxonomy" id="2565273"/>
    <lineage>
        <taxon>Bacteria</taxon>
        <taxon>Pseudomonadati</taxon>
        <taxon>Pseudomonadota</taxon>
        <taxon>Alphaproteobacteria</taxon>
        <taxon>Rhodospirillales</taxon>
        <taxon>Rhodospirillaceae</taxon>
        <taxon>Defluviicoccus</taxon>
    </lineage>
</organism>
<dbReference type="InterPro" id="IPR019089">
    <property type="entry name" value="Cas_GSU0054"/>
</dbReference>
<dbReference type="Proteomes" id="UP000326641">
    <property type="component" value="Unassembled WGS sequence"/>
</dbReference>
<gene>
    <name evidence="2" type="ORF">DF3PA_450001</name>
</gene>
<dbReference type="NCBIfam" id="TIGR02165">
    <property type="entry name" value="cas5_6_GSU0054"/>
    <property type="match status" value="1"/>
</dbReference>
<sequence>MDRGDGGAETARLAALRAPTTLRWFLTGAELPSVTWALIVGERFQDAVMGTVAEALGHLPDALNPHGPEGPRQGHQHPFYLAEDADGDGVIDHVVLHAPAGLDKAWRWALALVRPAAGEDGVLAPFSPSADWLGRAEMAATPGHLLGSGRVWRSVTPYVPNVHLKPKLGAEDALRRELRQREYPEPSAIEPLAAVRVRGGWVSPEMFATERLSGGTTKGASGHPGTLWRIRFDLSVRGPMALGFGCHLGLGLFRREGHLLGRPKLEPALPTEAETVPHPRKVAVEREDAE</sequence>
<evidence type="ECO:0000313" key="2">
    <source>
        <dbReference type="EMBL" id="VUX47337.1"/>
    </source>
</evidence>
<proteinExistence type="predicted"/>
<dbReference type="AlphaFoldDB" id="A0A564WFR1"/>
<evidence type="ECO:0000256" key="1">
    <source>
        <dbReference type="SAM" id="MobiDB-lite"/>
    </source>
</evidence>
<name>A0A564WFR1_9PROT</name>
<evidence type="ECO:0000313" key="3">
    <source>
        <dbReference type="Proteomes" id="UP000326641"/>
    </source>
</evidence>
<comment type="caution">
    <text evidence="2">The sequence shown here is derived from an EMBL/GenBank/DDBJ whole genome shotgun (WGS) entry which is preliminary data.</text>
</comment>
<dbReference type="EMBL" id="UXAT02000040">
    <property type="protein sequence ID" value="VUX47337.1"/>
    <property type="molecule type" value="Genomic_DNA"/>
</dbReference>